<accession>F3L3P8</accession>
<dbReference type="EMBL" id="AEIG01000066">
    <property type="protein sequence ID" value="EGG29021.1"/>
    <property type="molecule type" value="Genomic_DNA"/>
</dbReference>
<keyword evidence="2" id="KW-1185">Reference proteome</keyword>
<name>F3L3P8_9GAMM</name>
<reference evidence="1 2" key="1">
    <citation type="journal article" date="2011" name="J. Bacteriol.">
        <title>Genome sequence of strain IMCC3088, a proteorhodopsin-containing marine bacterium belonging to the OM60/NOR5 clade.</title>
        <authorList>
            <person name="Jang Y."/>
            <person name="Oh H.M."/>
            <person name="Kang I."/>
            <person name="Lee K."/>
            <person name="Yang S.J."/>
            <person name="Cho J.C."/>
        </authorList>
    </citation>
    <scope>NUCLEOTIDE SEQUENCE [LARGE SCALE GENOMIC DNA]</scope>
    <source>
        <strain evidence="1 2">IMCC3088</strain>
    </source>
</reference>
<organism evidence="1 2">
    <name type="scientific">Aequoribacter fuscus</name>
    <dbReference type="NCBI Taxonomy" id="2518989"/>
    <lineage>
        <taxon>Bacteria</taxon>
        <taxon>Pseudomonadati</taxon>
        <taxon>Pseudomonadota</taxon>
        <taxon>Gammaproteobacteria</taxon>
        <taxon>Cellvibrionales</taxon>
        <taxon>Halieaceae</taxon>
        <taxon>Aequoribacter</taxon>
    </lineage>
</organism>
<proteinExistence type="predicted"/>
<evidence type="ECO:0000313" key="1">
    <source>
        <dbReference type="EMBL" id="EGG29021.1"/>
    </source>
</evidence>
<gene>
    <name evidence="1" type="ORF">IMCC3088_2240</name>
</gene>
<protein>
    <submittedName>
        <fullName evidence="1">Uncharacterized protein</fullName>
    </submittedName>
</protein>
<dbReference type="Proteomes" id="UP000005615">
    <property type="component" value="Unassembled WGS sequence"/>
</dbReference>
<comment type="caution">
    <text evidence="1">The sequence shown here is derived from an EMBL/GenBank/DDBJ whole genome shotgun (WGS) entry which is preliminary data.</text>
</comment>
<dbReference type="AlphaFoldDB" id="F3L3P8"/>
<evidence type="ECO:0000313" key="2">
    <source>
        <dbReference type="Proteomes" id="UP000005615"/>
    </source>
</evidence>
<sequence length="194" mass="22824">MADNKVIQLPINSVYHEQDEFRHFVDDYLASYDHPEGFAGELVRQIAECSWWLKSYHRDKEHLVLMKMALLLVDQNERFMGETVALQVFDQLYNSFTGQSLSKKDEKDLQERLSNNGFTIVSLRGRAFGYVIDKVDIIDRLIERQIKNIRLLMQSLESLRFAPLLFKKMTLEIQMLEQKGLSDHENLDKEIARQ</sequence>